<accession>A0A9X7CJS7</accession>
<evidence type="ECO:0000313" key="1">
    <source>
        <dbReference type="EMBL" id="PGS74110.1"/>
    </source>
</evidence>
<reference evidence="1 2" key="1">
    <citation type="submission" date="2017-09" db="EMBL/GenBank/DDBJ databases">
        <title>Large-scale bioinformatics analysis of Bacillus genomes uncovers conserved roles of natural products in bacterial physiology.</title>
        <authorList>
            <consortium name="Agbiome Team Llc"/>
            <person name="Bleich R.M."/>
            <person name="Grubbs K.J."/>
            <person name="Santa Maria K.C."/>
            <person name="Allen S.E."/>
            <person name="Farag S."/>
            <person name="Shank E.A."/>
            <person name="Bowers A."/>
        </authorList>
    </citation>
    <scope>NUCLEOTIDE SEQUENCE [LARGE SCALE GENOMIC DNA]</scope>
    <source>
        <strain evidence="1 2">AFS041711</strain>
    </source>
</reference>
<organism evidence="1 2">
    <name type="scientific">Bacillus cereus</name>
    <dbReference type="NCBI Taxonomy" id="1396"/>
    <lineage>
        <taxon>Bacteria</taxon>
        <taxon>Bacillati</taxon>
        <taxon>Bacillota</taxon>
        <taxon>Bacilli</taxon>
        <taxon>Bacillales</taxon>
        <taxon>Bacillaceae</taxon>
        <taxon>Bacillus</taxon>
        <taxon>Bacillus cereus group</taxon>
    </lineage>
</organism>
<dbReference type="AlphaFoldDB" id="A0A9X7CJS7"/>
<name>A0A9X7CJS7_BACCE</name>
<feature type="non-terminal residue" evidence="1">
    <location>
        <position position="104"/>
    </location>
</feature>
<evidence type="ECO:0000313" key="2">
    <source>
        <dbReference type="Proteomes" id="UP000224203"/>
    </source>
</evidence>
<dbReference type="EMBL" id="NULI01000139">
    <property type="protein sequence ID" value="PGS74110.1"/>
    <property type="molecule type" value="Genomic_DNA"/>
</dbReference>
<protein>
    <submittedName>
        <fullName evidence="1">Portal protein</fullName>
    </submittedName>
</protein>
<dbReference type="Proteomes" id="UP000224203">
    <property type="component" value="Unassembled WGS sequence"/>
</dbReference>
<comment type="caution">
    <text evidence="1">The sequence shown here is derived from an EMBL/GenBank/DDBJ whole genome shotgun (WGS) entry which is preliminary data.</text>
</comment>
<proteinExistence type="predicted"/>
<gene>
    <name evidence="1" type="ORF">COC69_23670</name>
</gene>
<sequence>MLGLWNVIGHFFQKDGETVDVEVSDRRLRVETAYKRLYVDSAIDLIARSLVGCEFQTYRDGKTIKSLNYYQLNVSPNKNESAFEFWHKVVSNLVYHNEALILFH</sequence>